<organism evidence="9 19">
    <name type="scientific">Methanococcus maripaludis</name>
    <name type="common">Methanococcus deltae</name>
    <dbReference type="NCBI Taxonomy" id="39152"/>
    <lineage>
        <taxon>Archaea</taxon>
        <taxon>Methanobacteriati</taxon>
        <taxon>Methanobacteriota</taxon>
        <taxon>Methanomada group</taxon>
        <taxon>Methanococci</taxon>
        <taxon>Methanococcales</taxon>
        <taxon>Methanococcaceae</taxon>
        <taxon>Methanococcus</taxon>
    </lineage>
</organism>
<dbReference type="Pfam" id="PF00366">
    <property type="entry name" value="Ribosomal_S17"/>
    <property type="match status" value="1"/>
</dbReference>
<dbReference type="GeneID" id="10982982"/>
<dbReference type="Proteomes" id="UP000714405">
    <property type="component" value="Unassembled WGS sequence"/>
</dbReference>
<protein>
    <recommendedName>
        <fullName evidence="7">Small ribosomal subunit protein uS17</fullName>
    </recommendedName>
</protein>
<evidence type="ECO:0000313" key="14">
    <source>
        <dbReference type="EMBL" id="MBB6067158.1"/>
    </source>
</evidence>
<keyword evidence="6 7" id="KW-0687">Ribonucleoprotein</keyword>
<dbReference type="Proteomes" id="UP000564425">
    <property type="component" value="Unassembled WGS sequence"/>
</dbReference>
<dbReference type="GO" id="GO:0019843">
    <property type="term" value="F:rRNA binding"/>
    <property type="evidence" value="ECO:0007669"/>
    <property type="project" value="UniProtKB-UniRule"/>
</dbReference>
<evidence type="ECO:0000313" key="13">
    <source>
        <dbReference type="EMBL" id="MBA2863319.1"/>
    </source>
</evidence>
<dbReference type="AlphaFoldDB" id="A0A2L1CBW3"/>
<evidence type="ECO:0000313" key="17">
    <source>
        <dbReference type="EMBL" id="MBM7409448.1"/>
    </source>
</evidence>
<dbReference type="FunFam" id="2.40.50.1000:FF:000005">
    <property type="entry name" value="30S ribosomal protein S17"/>
    <property type="match status" value="1"/>
</dbReference>
<reference evidence="16" key="4">
    <citation type="submission" date="2020-07" db="EMBL/GenBank/DDBJ databases">
        <title>Severe corrosion of carbon steel in oil field produced water can be linked to methanogenic archaea containing a special type of NiFe hydrogenase.</title>
        <authorList>
            <person name="Lahme S."/>
            <person name="Mand J."/>
            <person name="Longwell J."/>
            <person name="Smith R."/>
            <person name="Enning D."/>
        </authorList>
    </citation>
    <scope>NUCLEOTIDE SEQUENCE</scope>
    <source>
        <strain evidence="16">MIC098Bin5</strain>
    </source>
</reference>
<dbReference type="InterPro" id="IPR028333">
    <property type="entry name" value="Ribosomal_uS17_arc/euk"/>
</dbReference>
<dbReference type="SMR" id="A0A2L1CBW3"/>
<evidence type="ECO:0000313" key="24">
    <source>
        <dbReference type="Proteomes" id="UP000584706"/>
    </source>
</evidence>
<dbReference type="InterPro" id="IPR000266">
    <property type="entry name" value="Ribosomal_uS17"/>
</dbReference>
<dbReference type="EMBL" id="JAGINF010000005">
    <property type="protein sequence ID" value="MBP2219918.1"/>
    <property type="molecule type" value="Genomic_DNA"/>
</dbReference>
<sequence length="109" mass="12141">MSNIGIDVKAPENVCEDPNCPFHGTLSVRGQIFEGIVTSDKGHDTIVIKREVTGYISKYERYEKRTTSLVAHNPACIKAKVGDTVKVMECRPISKTKSFVVIEKTENLE</sequence>
<dbReference type="PRINTS" id="PR00973">
    <property type="entry name" value="RIBOSOMALS17"/>
</dbReference>
<dbReference type="EMBL" id="CP026606">
    <property type="protein sequence ID" value="AVB76809.1"/>
    <property type="molecule type" value="Genomic_DNA"/>
</dbReference>
<dbReference type="EMBL" id="JACDUJ010000001">
    <property type="protein sequence ID" value="MBA2847307.1"/>
    <property type="molecule type" value="Genomic_DNA"/>
</dbReference>
<dbReference type="OMA" id="DYEKCPF"/>
<dbReference type="EMBL" id="JAFBBC010000001">
    <property type="protein sequence ID" value="MBM7409448.1"/>
    <property type="molecule type" value="Genomic_DNA"/>
</dbReference>
<dbReference type="Proteomes" id="UP000567099">
    <property type="component" value="Unassembled WGS sequence"/>
</dbReference>
<dbReference type="EMBL" id="JACHIQ010000001">
    <property type="protein sequence ID" value="MBB6067158.1"/>
    <property type="molecule type" value="Genomic_DNA"/>
</dbReference>
<dbReference type="EMBL" id="JACHED010000001">
    <property type="protein sequence ID" value="MBB6496677.1"/>
    <property type="molecule type" value="Genomic_DNA"/>
</dbReference>
<dbReference type="HAMAP" id="MF_01345_A">
    <property type="entry name" value="Ribosomal_uS17_A"/>
    <property type="match status" value="1"/>
</dbReference>
<dbReference type="Proteomes" id="UP000742560">
    <property type="component" value="Unassembled WGS sequence"/>
</dbReference>
<dbReference type="RefSeq" id="WP_011171352.1">
    <property type="nucleotide sequence ID" value="NZ_CP020120.1"/>
</dbReference>
<dbReference type="Gene3D" id="2.40.50.1000">
    <property type="match status" value="1"/>
</dbReference>
<dbReference type="EMBL" id="JACCQJ010000001">
    <property type="protein sequence ID" value="MBG0769003.1"/>
    <property type="molecule type" value="Genomic_DNA"/>
</dbReference>
<dbReference type="EMBL" id="JACDUH010000001">
    <property type="protein sequence ID" value="MBA2850188.1"/>
    <property type="molecule type" value="Genomic_DNA"/>
</dbReference>
<evidence type="ECO:0000313" key="25">
    <source>
        <dbReference type="Proteomes" id="UP000590564"/>
    </source>
</evidence>
<reference evidence="19" key="1">
    <citation type="journal article" date="2018" name="Genome Announc.">
        <title>Complete Genome Sequence of the Methanococcus maripaludis Type Strain JJ (DSM 2067), a Model for Selenoprotein Synthesis in Archaea.</title>
        <authorList>
            <person name="Poehlein A."/>
            <person name="Heym D."/>
            <person name="Quitzke V."/>
            <person name="Fersch J."/>
            <person name="Daniel R."/>
            <person name="Rother M."/>
        </authorList>
    </citation>
    <scope>NUCLEOTIDE SEQUENCE [LARGE SCALE GENOMIC DNA]</scope>
    <source>
        <strain evidence="19">DSM 2067</strain>
    </source>
</reference>
<evidence type="ECO:0000256" key="6">
    <source>
        <dbReference type="ARBA" id="ARBA00023274"/>
    </source>
</evidence>
<evidence type="ECO:0000313" key="22">
    <source>
        <dbReference type="Proteomes" id="UP000567099"/>
    </source>
</evidence>
<evidence type="ECO:0000256" key="7">
    <source>
        <dbReference type="HAMAP-Rule" id="MF_01345"/>
    </source>
</evidence>
<evidence type="ECO:0000256" key="3">
    <source>
        <dbReference type="ARBA" id="ARBA00022730"/>
    </source>
</evidence>
<dbReference type="EMBL" id="JACDUN010000001">
    <property type="protein sequence ID" value="MBA2857621.1"/>
    <property type="molecule type" value="Genomic_DNA"/>
</dbReference>
<evidence type="ECO:0000313" key="11">
    <source>
        <dbReference type="EMBL" id="MBA2850188.1"/>
    </source>
</evidence>
<dbReference type="NCBIfam" id="NF006345">
    <property type="entry name" value="PRK08572.1"/>
    <property type="match status" value="1"/>
</dbReference>
<dbReference type="InterPro" id="IPR012340">
    <property type="entry name" value="NA-bd_OB-fold"/>
</dbReference>
<dbReference type="InterPro" id="IPR019978">
    <property type="entry name" value="Ribosomal_uS17_archaeal"/>
</dbReference>
<dbReference type="NCBIfam" id="TIGR03630">
    <property type="entry name" value="uS17_arch"/>
    <property type="match status" value="1"/>
</dbReference>
<dbReference type="EMBL" id="JACDUO010000001">
    <property type="protein sequence ID" value="MBA2863319.1"/>
    <property type="molecule type" value="Genomic_DNA"/>
</dbReference>
<dbReference type="PROSITE" id="PS00056">
    <property type="entry name" value="RIBOSOMAL_S17"/>
    <property type="match status" value="1"/>
</dbReference>
<dbReference type="Proteomes" id="UP000722095">
    <property type="component" value="Unassembled WGS sequence"/>
</dbReference>
<dbReference type="Proteomes" id="UP000558015">
    <property type="component" value="Unassembled WGS sequence"/>
</dbReference>
<dbReference type="GO" id="GO:0022627">
    <property type="term" value="C:cytosolic small ribosomal subunit"/>
    <property type="evidence" value="ECO:0007669"/>
    <property type="project" value="UniProtKB-UniRule"/>
</dbReference>
<evidence type="ECO:0000256" key="2">
    <source>
        <dbReference type="ARBA" id="ARBA00011458"/>
    </source>
</evidence>
<reference evidence="20 21" key="3">
    <citation type="submission" date="2020-07" db="EMBL/GenBank/DDBJ databases">
        <title>Genomic Encyclopedia of Type Strains, Phase IV (KMG-V): Genome sequencing to study the core and pangenomes of soil and plant-associated prokaryotes.</title>
        <authorList>
            <person name="Whitman W."/>
        </authorList>
    </citation>
    <scope>NUCLEOTIDE SEQUENCE [LARGE SCALE GENOMIC DNA]</scope>
    <source>
        <strain evidence="11 21">A1</strain>
        <strain evidence="10 23">A5</strain>
        <strain evidence="12 20">C12</strain>
        <strain evidence="13 22">C13</strain>
        <strain evidence="15 25">D1</strain>
        <strain evidence="14 24">DSM 7078</strain>
        <strain evidence="17">RC</strain>
    </source>
</reference>
<dbReference type="Proteomes" id="UP000584706">
    <property type="component" value="Unassembled WGS sequence"/>
</dbReference>
<evidence type="ECO:0000313" key="10">
    <source>
        <dbReference type="EMBL" id="MBA2847307.1"/>
    </source>
</evidence>
<dbReference type="PANTHER" id="PTHR10744">
    <property type="entry name" value="40S RIBOSOMAL PROTEIN S11 FAMILY MEMBER"/>
    <property type="match status" value="1"/>
</dbReference>
<dbReference type="InterPro" id="IPR019979">
    <property type="entry name" value="Ribosomal_uS17_CS"/>
</dbReference>
<name>A0A2L1CBW3_METMI</name>
<evidence type="ECO:0000256" key="1">
    <source>
        <dbReference type="ARBA" id="ARBA00010254"/>
    </source>
</evidence>
<dbReference type="KEGG" id="mmad:MMJJ_14310"/>
<comment type="similarity">
    <text evidence="1 7 8">Belongs to the universal ribosomal protein uS17 family.</text>
</comment>
<keyword evidence="4 7" id="KW-0694">RNA-binding</keyword>
<dbReference type="SUPFAM" id="SSF50249">
    <property type="entry name" value="Nucleic acid-binding proteins"/>
    <property type="match status" value="1"/>
</dbReference>
<keyword evidence="5 7" id="KW-0689">Ribosomal protein</keyword>
<keyword evidence="3 7" id="KW-0699">rRNA-binding</keyword>
<dbReference type="CDD" id="cd00364">
    <property type="entry name" value="Ribosomal_uS17"/>
    <property type="match status" value="1"/>
</dbReference>
<dbReference type="PANTHER" id="PTHR10744:SF9">
    <property type="entry name" value="40S RIBOSOMAL PROTEIN S11-RELATED"/>
    <property type="match status" value="1"/>
</dbReference>
<accession>A0A2L1CBW3</accession>
<evidence type="ECO:0000313" key="12">
    <source>
        <dbReference type="EMBL" id="MBA2857621.1"/>
    </source>
</evidence>
<evidence type="ECO:0000256" key="4">
    <source>
        <dbReference type="ARBA" id="ARBA00022884"/>
    </source>
</evidence>
<evidence type="ECO:0000313" key="15">
    <source>
        <dbReference type="EMBL" id="MBB6496677.1"/>
    </source>
</evidence>
<evidence type="ECO:0000313" key="16">
    <source>
        <dbReference type="EMBL" id="MBG0769003.1"/>
    </source>
</evidence>
<dbReference type="Proteomes" id="UP000239462">
    <property type="component" value="Chromosome"/>
</dbReference>
<evidence type="ECO:0000256" key="5">
    <source>
        <dbReference type="ARBA" id="ARBA00022980"/>
    </source>
</evidence>
<evidence type="ECO:0000313" key="21">
    <source>
        <dbReference type="Proteomes" id="UP000564425"/>
    </source>
</evidence>
<proteinExistence type="inferred from homology"/>
<comment type="function">
    <text evidence="7">One of the primary rRNA binding proteins, it binds specifically to the 5'-end of 16S ribosomal RNA.</text>
</comment>
<reference evidence="18" key="5">
    <citation type="submission" date="2021-03" db="EMBL/GenBank/DDBJ databases">
        <title>Genomic Encyclopedia of Type Strains, Phase IV (KMG-IV): sequencing the most valuable type-strain genomes for metagenomic binning, comparative biology and taxonomic classification.</title>
        <authorList>
            <person name="Goeker M."/>
        </authorList>
    </citation>
    <scope>NUCLEOTIDE SEQUENCE</scope>
    <source>
        <strain evidence="18">DSM 2771</strain>
    </source>
</reference>
<evidence type="ECO:0000313" key="19">
    <source>
        <dbReference type="Proteomes" id="UP000239462"/>
    </source>
</evidence>
<gene>
    <name evidence="9" type="primary">rpsQ</name>
    <name evidence="7" type="synonym">rps17</name>
    <name evidence="16" type="ORF">H0S71_03740</name>
    <name evidence="17" type="ORF">HNP85_001120</name>
    <name evidence="11" type="ORF">HNP86_000319</name>
    <name evidence="10" type="ORF">HNP88_001491</name>
    <name evidence="12" type="ORF">HNP93_000322</name>
    <name evidence="13" type="ORF">HNP94_000319</name>
    <name evidence="15" type="ORF">HNP96_000698</name>
    <name evidence="14" type="ORF">HNP97_000648</name>
    <name evidence="18" type="ORF">J2745_001425</name>
    <name evidence="9" type="ORF">MMJJ_14310</name>
</gene>
<reference evidence="9" key="2">
    <citation type="submission" date="2018-02" db="EMBL/GenBank/DDBJ databases">
        <title>Complete genome sequence of the Methanococcus maripaludis type strain JJ (DSM 2067), a model for selenoprotein synthesis in Archaea.</title>
        <authorList>
            <person name="Poehlein A."/>
            <person name="Heym D."/>
            <person name="Quitzke V."/>
            <person name="Fersch J."/>
            <person name="Daniel R."/>
            <person name="Rother M."/>
        </authorList>
    </citation>
    <scope>NUCLEOTIDE SEQUENCE [LARGE SCALE GENOMIC DNA]</scope>
    <source>
        <strain evidence="9">DSM 2067</strain>
    </source>
</reference>
<evidence type="ECO:0000313" key="9">
    <source>
        <dbReference type="EMBL" id="AVB76809.1"/>
    </source>
</evidence>
<evidence type="ECO:0000256" key="8">
    <source>
        <dbReference type="RuleBase" id="RU003872"/>
    </source>
</evidence>
<evidence type="ECO:0000313" key="18">
    <source>
        <dbReference type="EMBL" id="MBP2219918.1"/>
    </source>
</evidence>
<comment type="subunit">
    <text evidence="2 7">Part of the 30S ribosomal subunit.</text>
</comment>
<evidence type="ECO:0000313" key="20">
    <source>
        <dbReference type="Proteomes" id="UP000558015"/>
    </source>
</evidence>
<dbReference type="GO" id="GO:0003735">
    <property type="term" value="F:structural constituent of ribosome"/>
    <property type="evidence" value="ECO:0007669"/>
    <property type="project" value="UniProtKB-UniRule"/>
</dbReference>
<dbReference type="Proteomes" id="UP000571854">
    <property type="component" value="Unassembled WGS sequence"/>
</dbReference>
<dbReference type="Proteomes" id="UP000590564">
    <property type="component" value="Unassembled WGS sequence"/>
</dbReference>
<dbReference type="GO" id="GO:0006412">
    <property type="term" value="P:translation"/>
    <property type="evidence" value="ECO:0007669"/>
    <property type="project" value="UniProtKB-UniRule"/>
</dbReference>
<evidence type="ECO:0000313" key="23">
    <source>
        <dbReference type="Proteomes" id="UP000571854"/>
    </source>
</evidence>